<dbReference type="EMBL" id="QEAS01000004">
    <property type="protein sequence ID" value="PWG81586.1"/>
    <property type="molecule type" value="Genomic_DNA"/>
</dbReference>
<dbReference type="Proteomes" id="UP000245647">
    <property type="component" value="Unassembled WGS sequence"/>
</dbReference>
<dbReference type="PROSITE" id="PS51257">
    <property type="entry name" value="PROKAR_LIPOPROTEIN"/>
    <property type="match status" value="1"/>
</dbReference>
<sequence length="290" mass="32807">MLKFRRIGSVSVVYILIAILGLACSTVRHQNGQRTSSYQQLSKEDKSLADSLVLHALDNEALYTVTGHLKPMSSVADIYVKVPRDSASDNTLYDEKTVEPASIEKLARYQRVVNALQFGDLHFVMSPYRIYTKDRRAMSVNVYRESLVDSMIRANKDFYAQLGFVPGCNPAALISTTENSGLAARYRSYGYLYGYPEHAVRFFVEASMNYHQKGEKTGRQFFNIPVYAGEKGRFVYAISKDTEPSAADSAIYKRAVKSLERYRKLRGQYVRKDKTADVIGLLNALQKEND</sequence>
<protein>
    <recommendedName>
        <fullName evidence="3">Lipoprotein</fullName>
    </recommendedName>
</protein>
<keyword evidence="2" id="KW-1185">Reference proteome</keyword>
<proteinExistence type="predicted"/>
<accession>A0A2U2PJK2</accession>
<evidence type="ECO:0008006" key="3">
    <source>
        <dbReference type="Google" id="ProtNLM"/>
    </source>
</evidence>
<evidence type="ECO:0000313" key="1">
    <source>
        <dbReference type="EMBL" id="PWG81586.1"/>
    </source>
</evidence>
<dbReference type="RefSeq" id="WP_109415070.1">
    <property type="nucleotide sequence ID" value="NZ_QEAS01000004.1"/>
</dbReference>
<evidence type="ECO:0000313" key="2">
    <source>
        <dbReference type="Proteomes" id="UP000245647"/>
    </source>
</evidence>
<gene>
    <name evidence="1" type="ORF">DDR33_07075</name>
</gene>
<reference evidence="1 2" key="1">
    <citation type="submission" date="2018-04" db="EMBL/GenBank/DDBJ databases">
        <title>Pedobacter chongqingensis sp. nov., isolated from a rottenly hemp rope.</title>
        <authorList>
            <person name="Cai Y."/>
        </authorList>
    </citation>
    <scope>NUCLEOTIDE SEQUENCE [LARGE SCALE GENOMIC DNA]</scope>
    <source>
        <strain evidence="1 2">FJ4-8</strain>
    </source>
</reference>
<dbReference type="OrthoDB" id="998120at2"/>
<name>A0A2U2PJK2_9SPHI</name>
<dbReference type="AlphaFoldDB" id="A0A2U2PJK2"/>
<comment type="caution">
    <text evidence="1">The sequence shown here is derived from an EMBL/GenBank/DDBJ whole genome shotgun (WGS) entry which is preliminary data.</text>
</comment>
<organism evidence="1 2">
    <name type="scientific">Pararcticibacter amylolyticus</name>
    <dbReference type="NCBI Taxonomy" id="2173175"/>
    <lineage>
        <taxon>Bacteria</taxon>
        <taxon>Pseudomonadati</taxon>
        <taxon>Bacteroidota</taxon>
        <taxon>Sphingobacteriia</taxon>
        <taxon>Sphingobacteriales</taxon>
        <taxon>Sphingobacteriaceae</taxon>
        <taxon>Pararcticibacter</taxon>
    </lineage>
</organism>